<comment type="caution">
    <text evidence="1">The sequence shown here is derived from an EMBL/GenBank/DDBJ whole genome shotgun (WGS) entry which is preliminary data.</text>
</comment>
<sequence>MIILDRPPTNTVIIIPRPSSLLVRASDRQYQCPLLGTVQTLDRPRIVSASGGHLGFNIVTSSIRTNRKEEVELLDDDVLGDAAMIQWALRNHKILKHIFNPPLLYIGT</sequence>
<organism evidence="1 2">
    <name type="scientific">Ditylenchus destructor</name>
    <dbReference type="NCBI Taxonomy" id="166010"/>
    <lineage>
        <taxon>Eukaryota</taxon>
        <taxon>Metazoa</taxon>
        <taxon>Ecdysozoa</taxon>
        <taxon>Nematoda</taxon>
        <taxon>Chromadorea</taxon>
        <taxon>Rhabditida</taxon>
        <taxon>Tylenchina</taxon>
        <taxon>Tylenchomorpha</taxon>
        <taxon>Sphaerularioidea</taxon>
        <taxon>Anguinidae</taxon>
        <taxon>Anguininae</taxon>
        <taxon>Ditylenchus</taxon>
    </lineage>
</organism>
<dbReference type="AlphaFoldDB" id="A0AAD4RDS2"/>
<reference evidence="1" key="1">
    <citation type="submission" date="2022-01" db="EMBL/GenBank/DDBJ databases">
        <title>Genome Sequence Resource for Two Populations of Ditylenchus destructor, the Migratory Endoparasitic Phytonematode.</title>
        <authorList>
            <person name="Zhang H."/>
            <person name="Lin R."/>
            <person name="Xie B."/>
        </authorList>
    </citation>
    <scope>NUCLEOTIDE SEQUENCE</scope>
    <source>
        <strain evidence="1">BazhouSP</strain>
    </source>
</reference>
<name>A0AAD4RDS2_9BILA</name>
<keyword evidence="2" id="KW-1185">Reference proteome</keyword>
<accession>A0AAD4RDS2</accession>
<gene>
    <name evidence="1" type="ORF">DdX_01173</name>
</gene>
<evidence type="ECO:0000313" key="2">
    <source>
        <dbReference type="Proteomes" id="UP001201812"/>
    </source>
</evidence>
<protein>
    <submittedName>
        <fullName evidence="1">Uncharacterized protein</fullName>
    </submittedName>
</protein>
<evidence type="ECO:0000313" key="1">
    <source>
        <dbReference type="EMBL" id="KAI1728960.1"/>
    </source>
</evidence>
<dbReference type="Proteomes" id="UP001201812">
    <property type="component" value="Unassembled WGS sequence"/>
</dbReference>
<proteinExistence type="predicted"/>
<dbReference type="EMBL" id="JAKKPZ010000001">
    <property type="protein sequence ID" value="KAI1728960.1"/>
    <property type="molecule type" value="Genomic_DNA"/>
</dbReference>